<dbReference type="AlphaFoldDB" id="A0A840WCW1"/>
<gene>
    <name evidence="1" type="ORF">HNR07_000233</name>
</gene>
<proteinExistence type="predicted"/>
<protein>
    <submittedName>
        <fullName evidence="1">Uncharacterized protein</fullName>
    </submittedName>
</protein>
<organism evidence="1 2">
    <name type="scientific">Nocardiopsis metallicus</name>
    <dbReference type="NCBI Taxonomy" id="179819"/>
    <lineage>
        <taxon>Bacteria</taxon>
        <taxon>Bacillati</taxon>
        <taxon>Actinomycetota</taxon>
        <taxon>Actinomycetes</taxon>
        <taxon>Streptosporangiales</taxon>
        <taxon>Nocardiopsidaceae</taxon>
        <taxon>Nocardiopsis</taxon>
    </lineage>
</organism>
<dbReference type="Proteomes" id="UP000579647">
    <property type="component" value="Unassembled WGS sequence"/>
</dbReference>
<dbReference type="EMBL" id="JACHDO010000001">
    <property type="protein sequence ID" value="MBB5489096.1"/>
    <property type="molecule type" value="Genomic_DNA"/>
</dbReference>
<evidence type="ECO:0000313" key="2">
    <source>
        <dbReference type="Proteomes" id="UP000579647"/>
    </source>
</evidence>
<accession>A0A840WCW1</accession>
<name>A0A840WCW1_9ACTN</name>
<sequence length="35" mass="4047">MEAVADFVRSRVVDGEQQITSAIHFHTYSELILWP</sequence>
<keyword evidence="2" id="KW-1185">Reference proteome</keyword>
<comment type="caution">
    <text evidence="1">The sequence shown here is derived from an EMBL/GenBank/DDBJ whole genome shotgun (WGS) entry which is preliminary data.</text>
</comment>
<reference evidence="1 2" key="1">
    <citation type="submission" date="2020-08" db="EMBL/GenBank/DDBJ databases">
        <title>Sequencing the genomes of 1000 actinobacteria strains.</title>
        <authorList>
            <person name="Klenk H.-P."/>
        </authorList>
    </citation>
    <scope>NUCLEOTIDE SEQUENCE [LARGE SCALE GENOMIC DNA]</scope>
    <source>
        <strain evidence="1 2">DSM 44598</strain>
    </source>
</reference>
<evidence type="ECO:0000313" key="1">
    <source>
        <dbReference type="EMBL" id="MBB5489096.1"/>
    </source>
</evidence>